<evidence type="ECO:0000313" key="7">
    <source>
        <dbReference type="Proteomes" id="UP000683360"/>
    </source>
</evidence>
<keyword evidence="2" id="KW-0560">Oxidoreductase</keyword>
<evidence type="ECO:0000313" key="6">
    <source>
        <dbReference type="EMBL" id="CAG2235677.1"/>
    </source>
</evidence>
<sequence length="203" mass="22656">MIATDGFDIEPQIADAFIINARERYDFVITANRTVDNFYIRAKTLEINRNTTAEAILQYHGDDQNVQPTSVPRHCTADDRCVVGTSNIDCRGGTDRANSWCNNATLSNPTLANGNVPGMELLKPVRKDTIIVPSGGYVITRIKADNPGVWFLHCHIELHANDGMAMLFNESFPHHLSPPTGFLIAIVILTTYHHHLKQQPLHQ</sequence>
<comment type="caution">
    <text evidence="6">The sequence shown here is derived from an EMBL/GenBank/DDBJ whole genome shotgun (WGS) entry which is preliminary data.</text>
</comment>
<accession>A0A8S3TWP5</accession>
<dbReference type="InterPro" id="IPR001117">
    <property type="entry name" value="Cu-oxidase_2nd"/>
</dbReference>
<dbReference type="GO" id="GO:0016491">
    <property type="term" value="F:oxidoreductase activity"/>
    <property type="evidence" value="ECO:0007669"/>
    <property type="project" value="UniProtKB-KW"/>
</dbReference>
<dbReference type="InterPro" id="IPR033138">
    <property type="entry name" value="Cu_oxidase_CS"/>
</dbReference>
<dbReference type="InterPro" id="IPR045087">
    <property type="entry name" value="Cu-oxidase_fam"/>
</dbReference>
<evidence type="ECO:0000256" key="2">
    <source>
        <dbReference type="ARBA" id="ARBA00023002"/>
    </source>
</evidence>
<evidence type="ECO:0000256" key="3">
    <source>
        <dbReference type="ARBA" id="ARBA00023008"/>
    </source>
</evidence>
<dbReference type="Pfam" id="PF07731">
    <property type="entry name" value="Cu-oxidase_2"/>
    <property type="match status" value="1"/>
</dbReference>
<keyword evidence="7" id="KW-1185">Reference proteome</keyword>
<evidence type="ECO:0000259" key="4">
    <source>
        <dbReference type="Pfam" id="PF00394"/>
    </source>
</evidence>
<evidence type="ECO:0000256" key="1">
    <source>
        <dbReference type="ARBA" id="ARBA00022723"/>
    </source>
</evidence>
<dbReference type="InterPro" id="IPR011706">
    <property type="entry name" value="Cu-oxidase_C"/>
</dbReference>
<dbReference type="Proteomes" id="UP000683360">
    <property type="component" value="Unassembled WGS sequence"/>
</dbReference>
<organism evidence="6 7">
    <name type="scientific">Mytilus edulis</name>
    <name type="common">Blue mussel</name>
    <dbReference type="NCBI Taxonomy" id="6550"/>
    <lineage>
        <taxon>Eukaryota</taxon>
        <taxon>Metazoa</taxon>
        <taxon>Spiralia</taxon>
        <taxon>Lophotrochozoa</taxon>
        <taxon>Mollusca</taxon>
        <taxon>Bivalvia</taxon>
        <taxon>Autobranchia</taxon>
        <taxon>Pteriomorphia</taxon>
        <taxon>Mytilida</taxon>
        <taxon>Mytiloidea</taxon>
        <taxon>Mytilidae</taxon>
        <taxon>Mytilinae</taxon>
        <taxon>Mytilus</taxon>
    </lineage>
</organism>
<dbReference type="PANTHER" id="PTHR11709">
    <property type="entry name" value="MULTI-COPPER OXIDASE"/>
    <property type="match status" value="1"/>
</dbReference>
<keyword evidence="3" id="KW-0186">Copper</keyword>
<feature type="domain" description="Plastocyanin-like" evidence="5">
    <location>
        <begin position="116"/>
        <end position="170"/>
    </location>
</feature>
<proteinExistence type="predicted"/>
<name>A0A8S3TWP5_MYTED</name>
<dbReference type="SUPFAM" id="SSF49503">
    <property type="entry name" value="Cupredoxins"/>
    <property type="match status" value="2"/>
</dbReference>
<protein>
    <submittedName>
        <fullName evidence="6">Uncharacterized protein</fullName>
    </submittedName>
</protein>
<reference evidence="6" key="1">
    <citation type="submission" date="2021-03" db="EMBL/GenBank/DDBJ databases">
        <authorList>
            <person name="Bekaert M."/>
        </authorList>
    </citation>
    <scope>NUCLEOTIDE SEQUENCE</scope>
</reference>
<gene>
    <name evidence="6" type="ORF">MEDL_48224</name>
</gene>
<dbReference type="PROSITE" id="PS00079">
    <property type="entry name" value="MULTICOPPER_OXIDASE1"/>
    <property type="match status" value="1"/>
</dbReference>
<feature type="domain" description="Plastocyanin-like" evidence="4">
    <location>
        <begin position="2"/>
        <end position="61"/>
    </location>
</feature>
<dbReference type="EMBL" id="CAJPWZ010002323">
    <property type="protein sequence ID" value="CAG2235677.1"/>
    <property type="molecule type" value="Genomic_DNA"/>
</dbReference>
<dbReference type="AlphaFoldDB" id="A0A8S3TWP5"/>
<dbReference type="Pfam" id="PF00394">
    <property type="entry name" value="Cu-oxidase"/>
    <property type="match status" value="1"/>
</dbReference>
<dbReference type="Gene3D" id="2.60.40.420">
    <property type="entry name" value="Cupredoxins - blue copper proteins"/>
    <property type="match status" value="2"/>
</dbReference>
<dbReference type="PROSITE" id="PS00080">
    <property type="entry name" value="MULTICOPPER_OXIDASE2"/>
    <property type="match status" value="1"/>
</dbReference>
<keyword evidence="1" id="KW-0479">Metal-binding</keyword>
<dbReference type="InterPro" id="IPR008972">
    <property type="entry name" value="Cupredoxin"/>
</dbReference>
<dbReference type="PANTHER" id="PTHR11709:SF394">
    <property type="entry name" value="FI03373P-RELATED"/>
    <property type="match status" value="1"/>
</dbReference>
<dbReference type="InterPro" id="IPR002355">
    <property type="entry name" value="Cu_oxidase_Cu_BS"/>
</dbReference>
<dbReference type="OrthoDB" id="10066563at2759"/>
<dbReference type="GO" id="GO:0005507">
    <property type="term" value="F:copper ion binding"/>
    <property type="evidence" value="ECO:0007669"/>
    <property type="project" value="InterPro"/>
</dbReference>
<evidence type="ECO:0000259" key="5">
    <source>
        <dbReference type="Pfam" id="PF07731"/>
    </source>
</evidence>